<organism evidence="3 4">
    <name type="scientific">Siphonobacter curvatus</name>
    <dbReference type="NCBI Taxonomy" id="2094562"/>
    <lineage>
        <taxon>Bacteria</taxon>
        <taxon>Pseudomonadati</taxon>
        <taxon>Bacteroidota</taxon>
        <taxon>Cytophagia</taxon>
        <taxon>Cytophagales</taxon>
        <taxon>Cytophagaceae</taxon>
        <taxon>Siphonobacter</taxon>
    </lineage>
</organism>
<name>A0A2S7IG30_9BACT</name>
<accession>A0A2S7IG30</accession>
<dbReference type="Pfam" id="PF13602">
    <property type="entry name" value="ADH_zinc_N_2"/>
    <property type="match status" value="1"/>
</dbReference>
<reference evidence="4" key="1">
    <citation type="submission" date="2018-02" db="EMBL/GenBank/DDBJ databases">
        <title>Genome sequencing of Solimonas sp. HR-BB.</title>
        <authorList>
            <person name="Lee Y."/>
            <person name="Jeon C.O."/>
        </authorList>
    </citation>
    <scope>NUCLEOTIDE SEQUENCE [LARGE SCALE GENOMIC DNA]</scope>
    <source>
        <strain evidence="4">HR-U</strain>
    </source>
</reference>
<dbReference type="GO" id="GO:0016491">
    <property type="term" value="F:oxidoreductase activity"/>
    <property type="evidence" value="ECO:0007669"/>
    <property type="project" value="UniProtKB-KW"/>
</dbReference>
<dbReference type="GO" id="GO:0008270">
    <property type="term" value="F:zinc ion binding"/>
    <property type="evidence" value="ECO:0007669"/>
    <property type="project" value="InterPro"/>
</dbReference>
<sequence>MKAIVINEFGGVDQFVYTDVPVPTVQENEVLIQVKAISINPVDAKTRAGKGMAGRLKSVHPLILGWDVSGIITEIGSNVTAFKVGDEVFGMVNFPGHGQAYAEYVAAPADQLALKPANVSHEEAAAATLAALTAYQAMVHKAPVQPGQRVLIHAAAGGVGHFAVQMAKHFGAYVIGTASASNQAFVQSLGADEFIDYTAQPFDEVVAEVDLVLDFVGALPVLERSLKVLKPGATLISIPTGLPEAITQQAAALGINAFFFLVQSDGADMQQIAALVAEEMVRTHLFKIYTFEQMGEAHLQQETGRTVGKIVVTVA</sequence>
<comment type="caution">
    <text evidence="3">The sequence shown here is derived from an EMBL/GenBank/DDBJ whole genome shotgun (WGS) entry which is preliminary data.</text>
</comment>
<dbReference type="Pfam" id="PF08240">
    <property type="entry name" value="ADH_N"/>
    <property type="match status" value="1"/>
</dbReference>
<evidence type="ECO:0000313" key="4">
    <source>
        <dbReference type="Proteomes" id="UP000239590"/>
    </source>
</evidence>
<feature type="domain" description="Enoyl reductase (ER)" evidence="2">
    <location>
        <begin position="10"/>
        <end position="312"/>
    </location>
</feature>
<dbReference type="Gene3D" id="3.90.180.10">
    <property type="entry name" value="Medium-chain alcohol dehydrogenases, catalytic domain"/>
    <property type="match status" value="1"/>
</dbReference>
<dbReference type="Gene3D" id="3.40.50.720">
    <property type="entry name" value="NAD(P)-binding Rossmann-like Domain"/>
    <property type="match status" value="1"/>
</dbReference>
<keyword evidence="4" id="KW-1185">Reference proteome</keyword>
<proteinExistence type="predicted"/>
<dbReference type="SUPFAM" id="SSF51735">
    <property type="entry name" value="NAD(P)-binding Rossmann-fold domains"/>
    <property type="match status" value="1"/>
</dbReference>
<dbReference type="EMBL" id="PTRA01000006">
    <property type="protein sequence ID" value="PQA54370.1"/>
    <property type="molecule type" value="Genomic_DNA"/>
</dbReference>
<dbReference type="Proteomes" id="UP000239590">
    <property type="component" value="Unassembled WGS sequence"/>
</dbReference>
<evidence type="ECO:0000256" key="1">
    <source>
        <dbReference type="ARBA" id="ARBA00023002"/>
    </source>
</evidence>
<dbReference type="AlphaFoldDB" id="A0A2S7IG30"/>
<dbReference type="InterPro" id="IPR011032">
    <property type="entry name" value="GroES-like_sf"/>
</dbReference>
<dbReference type="PROSITE" id="PS01162">
    <property type="entry name" value="QOR_ZETA_CRYSTAL"/>
    <property type="match status" value="1"/>
</dbReference>
<dbReference type="PANTHER" id="PTHR11695">
    <property type="entry name" value="ALCOHOL DEHYDROGENASE RELATED"/>
    <property type="match status" value="1"/>
</dbReference>
<dbReference type="PANTHER" id="PTHR11695:SF294">
    <property type="entry name" value="RETICULON-4-INTERACTING PROTEIN 1, MITOCHONDRIAL"/>
    <property type="match status" value="1"/>
</dbReference>
<dbReference type="InterPro" id="IPR036291">
    <property type="entry name" value="NAD(P)-bd_dom_sf"/>
</dbReference>
<dbReference type="CDD" id="cd05289">
    <property type="entry name" value="MDR_like_2"/>
    <property type="match status" value="1"/>
</dbReference>
<dbReference type="SMART" id="SM00829">
    <property type="entry name" value="PKS_ER"/>
    <property type="match status" value="1"/>
</dbReference>
<evidence type="ECO:0000313" key="3">
    <source>
        <dbReference type="EMBL" id="PQA54370.1"/>
    </source>
</evidence>
<gene>
    <name evidence="3" type="ORF">C5O19_21705</name>
</gene>
<evidence type="ECO:0000259" key="2">
    <source>
        <dbReference type="SMART" id="SM00829"/>
    </source>
</evidence>
<protein>
    <submittedName>
        <fullName evidence="3">Oxidoreductase</fullName>
    </submittedName>
</protein>
<dbReference type="RefSeq" id="WP_104715495.1">
    <property type="nucleotide sequence ID" value="NZ_PTRA01000006.1"/>
</dbReference>
<dbReference type="InterPro" id="IPR050700">
    <property type="entry name" value="YIM1/Zinc_Alcohol_DH_Fams"/>
</dbReference>
<dbReference type="InterPro" id="IPR020843">
    <property type="entry name" value="ER"/>
</dbReference>
<dbReference type="SUPFAM" id="SSF50129">
    <property type="entry name" value="GroES-like"/>
    <property type="match status" value="1"/>
</dbReference>
<dbReference type="InterPro" id="IPR013154">
    <property type="entry name" value="ADH-like_N"/>
</dbReference>
<dbReference type="OrthoDB" id="648910at2"/>
<dbReference type="InterPro" id="IPR002364">
    <property type="entry name" value="Quin_OxRdtase/zeta-crystal_CS"/>
</dbReference>
<keyword evidence="1" id="KW-0560">Oxidoreductase</keyword>